<dbReference type="EMBL" id="KB870812">
    <property type="protein sequence ID" value="EOA15084.1"/>
    <property type="molecule type" value="Genomic_DNA"/>
</dbReference>
<dbReference type="InterPro" id="IPR050796">
    <property type="entry name" value="SCF_F-box_component"/>
</dbReference>
<dbReference type="NCBIfam" id="TIGR01640">
    <property type="entry name" value="F_box_assoc_1"/>
    <property type="match status" value="1"/>
</dbReference>
<evidence type="ECO:0000259" key="1">
    <source>
        <dbReference type="PROSITE" id="PS50181"/>
    </source>
</evidence>
<proteinExistence type="predicted"/>
<evidence type="ECO:0000313" key="3">
    <source>
        <dbReference type="Proteomes" id="UP000029121"/>
    </source>
</evidence>
<dbReference type="STRING" id="81985.R0GEE6"/>
<keyword evidence="3" id="KW-1185">Reference proteome</keyword>
<dbReference type="InterPro" id="IPR011043">
    <property type="entry name" value="Gal_Oxase/kelch_b-propeller"/>
</dbReference>
<name>R0GEE6_9BRAS</name>
<evidence type="ECO:0000313" key="2">
    <source>
        <dbReference type="EMBL" id="EOA15084.1"/>
    </source>
</evidence>
<dbReference type="AlphaFoldDB" id="R0GEE6"/>
<dbReference type="SUPFAM" id="SSF81383">
    <property type="entry name" value="F-box domain"/>
    <property type="match status" value="1"/>
</dbReference>
<dbReference type="InterPro" id="IPR036047">
    <property type="entry name" value="F-box-like_dom_sf"/>
</dbReference>
<dbReference type="PANTHER" id="PTHR31672">
    <property type="entry name" value="BNACNNG10540D PROTEIN"/>
    <property type="match status" value="1"/>
</dbReference>
<dbReference type="SUPFAM" id="SSF50965">
    <property type="entry name" value="Galactose oxidase, central domain"/>
    <property type="match status" value="1"/>
</dbReference>
<dbReference type="Gene3D" id="1.20.1280.50">
    <property type="match status" value="1"/>
</dbReference>
<organism evidence="2 3">
    <name type="scientific">Capsella rubella</name>
    <dbReference type="NCBI Taxonomy" id="81985"/>
    <lineage>
        <taxon>Eukaryota</taxon>
        <taxon>Viridiplantae</taxon>
        <taxon>Streptophyta</taxon>
        <taxon>Embryophyta</taxon>
        <taxon>Tracheophyta</taxon>
        <taxon>Spermatophyta</taxon>
        <taxon>Magnoliopsida</taxon>
        <taxon>eudicotyledons</taxon>
        <taxon>Gunneridae</taxon>
        <taxon>Pentapetalae</taxon>
        <taxon>rosids</taxon>
        <taxon>malvids</taxon>
        <taxon>Brassicales</taxon>
        <taxon>Brassicaceae</taxon>
        <taxon>Camelineae</taxon>
        <taxon>Capsella</taxon>
    </lineage>
</organism>
<feature type="domain" description="F-box" evidence="1">
    <location>
        <begin position="7"/>
        <end position="57"/>
    </location>
</feature>
<gene>
    <name evidence="2" type="ORF">CARUB_v10028452mg</name>
</gene>
<dbReference type="PROSITE" id="PS50181">
    <property type="entry name" value="FBOX"/>
    <property type="match status" value="1"/>
</dbReference>
<dbReference type="Pfam" id="PF07734">
    <property type="entry name" value="FBA_1"/>
    <property type="match status" value="1"/>
</dbReference>
<dbReference type="Proteomes" id="UP000029121">
    <property type="component" value="Unassembled WGS sequence"/>
</dbReference>
<accession>R0GEE6</accession>
<dbReference type="InterPro" id="IPR017451">
    <property type="entry name" value="F-box-assoc_interact_dom"/>
</dbReference>
<dbReference type="CDD" id="cd22157">
    <property type="entry name" value="F-box_AtFBW1-like"/>
    <property type="match status" value="1"/>
</dbReference>
<sequence>MLKRHGCSRVENLNNDVVELILERLPVESLLKLKYVCKTWNSTIESQFFKERQWIRRRQSRGEDVLFVSIVDYPPPHLSYDEAGKSTIQFGSSVFRTVKFPFLSDAVCISNCDGLLCFTDDVEPNVVINPATGWHTNFPHSRFQPLRLDMLNKGLSNVPYPKLGFGKDKLRGGTYKAVWLYNSTDFGKDDVTTCEVFDFGSSTNAWRYVLPASPYRMLRYREPLYFDGSLYWLSECEETKVLSFNLHTETFEVISQTPFLQKSAPALSLLDNCLCISVEIEPNLLILSLSGNKTWDLIPTSTIIPLAILDKDKLLLRGDGAMNNVRVVVIHDLRTKSFEVLYKPTSCGSCVCYFQSLFTV</sequence>
<reference evidence="3" key="1">
    <citation type="journal article" date="2013" name="Nat. Genet.">
        <title>The Capsella rubella genome and the genomic consequences of rapid mating system evolution.</title>
        <authorList>
            <person name="Slotte T."/>
            <person name="Hazzouri K.M."/>
            <person name="Agren J.A."/>
            <person name="Koenig D."/>
            <person name="Maumus F."/>
            <person name="Guo Y.L."/>
            <person name="Steige K."/>
            <person name="Platts A.E."/>
            <person name="Escobar J.S."/>
            <person name="Newman L.K."/>
            <person name="Wang W."/>
            <person name="Mandakova T."/>
            <person name="Vello E."/>
            <person name="Smith L.M."/>
            <person name="Henz S.R."/>
            <person name="Steffen J."/>
            <person name="Takuno S."/>
            <person name="Brandvain Y."/>
            <person name="Coop G."/>
            <person name="Andolfatto P."/>
            <person name="Hu T.T."/>
            <person name="Blanchette M."/>
            <person name="Clark R.M."/>
            <person name="Quesneville H."/>
            <person name="Nordborg M."/>
            <person name="Gaut B.S."/>
            <person name="Lysak M.A."/>
            <person name="Jenkins J."/>
            <person name="Grimwood J."/>
            <person name="Chapman J."/>
            <person name="Prochnik S."/>
            <person name="Shu S."/>
            <person name="Rokhsar D."/>
            <person name="Schmutz J."/>
            <person name="Weigel D."/>
            <person name="Wright S.I."/>
        </authorList>
    </citation>
    <scope>NUCLEOTIDE SEQUENCE [LARGE SCALE GENOMIC DNA]</scope>
    <source>
        <strain evidence="3">cv. Monte Gargano</strain>
    </source>
</reference>
<dbReference type="InterPro" id="IPR006527">
    <property type="entry name" value="F-box-assoc_dom_typ1"/>
</dbReference>
<protein>
    <recommendedName>
        <fullName evidence="1">F-box domain-containing protein</fullName>
    </recommendedName>
</protein>
<dbReference type="Pfam" id="PF00646">
    <property type="entry name" value="F-box"/>
    <property type="match status" value="1"/>
</dbReference>
<dbReference type="SMART" id="SM00256">
    <property type="entry name" value="FBOX"/>
    <property type="match status" value="1"/>
</dbReference>
<dbReference type="PANTHER" id="PTHR31672:SF13">
    <property type="entry name" value="F-BOX PROTEIN CPR30-LIKE"/>
    <property type="match status" value="1"/>
</dbReference>
<dbReference type="InterPro" id="IPR001810">
    <property type="entry name" value="F-box_dom"/>
</dbReference>